<reference evidence="1 2" key="1">
    <citation type="journal article" date="2019" name="Sci. Rep.">
        <title>Orb-weaving spider Araneus ventricosus genome elucidates the spidroin gene catalogue.</title>
        <authorList>
            <person name="Kono N."/>
            <person name="Nakamura H."/>
            <person name="Ohtoshi R."/>
            <person name="Moran D.A.P."/>
            <person name="Shinohara A."/>
            <person name="Yoshida Y."/>
            <person name="Fujiwara M."/>
            <person name="Mori M."/>
            <person name="Tomita M."/>
            <person name="Arakawa K."/>
        </authorList>
    </citation>
    <scope>NUCLEOTIDE SEQUENCE [LARGE SCALE GENOMIC DNA]</scope>
</reference>
<accession>A0A4Y2BK04</accession>
<protein>
    <submittedName>
        <fullName evidence="1">Uncharacterized protein</fullName>
    </submittedName>
</protein>
<dbReference type="Proteomes" id="UP000499080">
    <property type="component" value="Unassembled WGS sequence"/>
</dbReference>
<organism evidence="1 2">
    <name type="scientific">Araneus ventricosus</name>
    <name type="common">Orbweaver spider</name>
    <name type="synonym">Epeira ventricosa</name>
    <dbReference type="NCBI Taxonomy" id="182803"/>
    <lineage>
        <taxon>Eukaryota</taxon>
        <taxon>Metazoa</taxon>
        <taxon>Ecdysozoa</taxon>
        <taxon>Arthropoda</taxon>
        <taxon>Chelicerata</taxon>
        <taxon>Arachnida</taxon>
        <taxon>Araneae</taxon>
        <taxon>Araneomorphae</taxon>
        <taxon>Entelegynae</taxon>
        <taxon>Araneoidea</taxon>
        <taxon>Araneidae</taxon>
        <taxon>Araneus</taxon>
    </lineage>
</organism>
<keyword evidence="2" id="KW-1185">Reference proteome</keyword>
<gene>
    <name evidence="1" type="ORF">AVEN_174684_1</name>
</gene>
<comment type="caution">
    <text evidence="1">The sequence shown here is derived from an EMBL/GenBank/DDBJ whole genome shotgun (WGS) entry which is preliminary data.</text>
</comment>
<name>A0A4Y2BK04_ARAVE</name>
<evidence type="ECO:0000313" key="1">
    <source>
        <dbReference type="EMBL" id="GBL92388.1"/>
    </source>
</evidence>
<evidence type="ECO:0000313" key="2">
    <source>
        <dbReference type="Proteomes" id="UP000499080"/>
    </source>
</evidence>
<proteinExistence type="predicted"/>
<sequence length="78" mass="9039">MWDYTIGLRVERRHHLQSVCLQDVVLVLQADENRLGISLEGQCYSIHFTARLSPKRLSSDDDDEDEMMTTFNTKSYCG</sequence>
<dbReference type="EMBL" id="BGPR01000086">
    <property type="protein sequence ID" value="GBL92388.1"/>
    <property type="molecule type" value="Genomic_DNA"/>
</dbReference>
<dbReference type="AlphaFoldDB" id="A0A4Y2BK04"/>